<dbReference type="GO" id="GO:0046872">
    <property type="term" value="F:metal ion binding"/>
    <property type="evidence" value="ECO:0007669"/>
    <property type="project" value="UniProtKB-KW"/>
</dbReference>
<evidence type="ECO:0000313" key="4">
    <source>
        <dbReference type="Proteomes" id="UP000567179"/>
    </source>
</evidence>
<keyword evidence="1" id="KW-0479">Metal-binding</keyword>
<dbReference type="PROSITE" id="PS51471">
    <property type="entry name" value="FE2OG_OXY"/>
    <property type="match status" value="1"/>
</dbReference>
<dbReference type="PANTHER" id="PTHR33099">
    <property type="entry name" value="FE2OG DIOXYGENASE DOMAIN-CONTAINING PROTEIN"/>
    <property type="match status" value="1"/>
</dbReference>
<keyword evidence="1" id="KW-0560">Oxidoreductase</keyword>
<organism evidence="3 4">
    <name type="scientific">Psilocybe cf. subviscida</name>
    <dbReference type="NCBI Taxonomy" id="2480587"/>
    <lineage>
        <taxon>Eukaryota</taxon>
        <taxon>Fungi</taxon>
        <taxon>Dikarya</taxon>
        <taxon>Basidiomycota</taxon>
        <taxon>Agaricomycotina</taxon>
        <taxon>Agaricomycetes</taxon>
        <taxon>Agaricomycetidae</taxon>
        <taxon>Agaricales</taxon>
        <taxon>Agaricineae</taxon>
        <taxon>Strophariaceae</taxon>
        <taxon>Psilocybe</taxon>
    </lineage>
</organism>
<dbReference type="OrthoDB" id="27483at2759"/>
<dbReference type="InterPro" id="IPR044862">
    <property type="entry name" value="Pro_4_hyd_alph_FE2OG_OXY"/>
</dbReference>
<accession>A0A8H5ARP3</accession>
<sequence>MAPTAGFEALRKAFCLIEDHVYCSGVVPLEGNCSSLIYRTKNSSSGFIDFLNTDDNQLAALSDACEPASFGRDHEDVLDEEYRKAGKMDSSNFSAQFSIYTSGILDTVVSSLLKENHQANDIRAELYKLNVYGPGSFFKPHVDTPRSDAMFGSLVIVFPTKHEGGSLKFRQGDQQWSFDSSDLVASEPRVAFTAFFSDVEHEVLPVTSGYRVTLTYSYGPVLETTFLKCLYCGYTMYFFAVKSS</sequence>
<comment type="similarity">
    <text evidence="1">Belongs to the iron/ascorbate-dependent oxidoreductase family.</text>
</comment>
<dbReference type="InterPro" id="IPR005123">
    <property type="entry name" value="Oxoglu/Fe-dep_dioxygenase_dom"/>
</dbReference>
<proteinExistence type="inferred from homology"/>
<dbReference type="EMBL" id="JAACJJ010000062">
    <property type="protein sequence ID" value="KAF5309022.1"/>
    <property type="molecule type" value="Genomic_DNA"/>
</dbReference>
<keyword evidence="4" id="KW-1185">Reference proteome</keyword>
<gene>
    <name evidence="3" type="ORF">D9619_013601</name>
</gene>
<evidence type="ECO:0000313" key="3">
    <source>
        <dbReference type="EMBL" id="KAF5309022.1"/>
    </source>
</evidence>
<protein>
    <recommendedName>
        <fullName evidence="2">Fe2OG dioxygenase domain-containing protein</fullName>
    </recommendedName>
</protein>
<dbReference type="PANTHER" id="PTHR33099:SF7">
    <property type="entry name" value="MYND-TYPE DOMAIN-CONTAINING PROTEIN"/>
    <property type="match status" value="1"/>
</dbReference>
<keyword evidence="1" id="KW-0408">Iron</keyword>
<evidence type="ECO:0000259" key="2">
    <source>
        <dbReference type="PROSITE" id="PS51471"/>
    </source>
</evidence>
<dbReference type="Pfam" id="PF13640">
    <property type="entry name" value="2OG-FeII_Oxy_3"/>
    <property type="match status" value="1"/>
</dbReference>
<reference evidence="3 4" key="1">
    <citation type="journal article" date="2020" name="ISME J.">
        <title>Uncovering the hidden diversity of litter-decomposition mechanisms in mushroom-forming fungi.</title>
        <authorList>
            <person name="Floudas D."/>
            <person name="Bentzer J."/>
            <person name="Ahren D."/>
            <person name="Johansson T."/>
            <person name="Persson P."/>
            <person name="Tunlid A."/>
        </authorList>
    </citation>
    <scope>NUCLEOTIDE SEQUENCE [LARGE SCALE GENOMIC DNA]</scope>
    <source>
        <strain evidence="3 4">CBS 101986</strain>
    </source>
</reference>
<name>A0A8H5ARP3_9AGAR</name>
<dbReference type="Gene3D" id="2.60.120.620">
    <property type="entry name" value="q2cbj1_9rhob like domain"/>
    <property type="match status" value="1"/>
</dbReference>
<dbReference type="GO" id="GO:0016491">
    <property type="term" value="F:oxidoreductase activity"/>
    <property type="evidence" value="ECO:0007669"/>
    <property type="project" value="UniProtKB-KW"/>
</dbReference>
<comment type="caution">
    <text evidence="3">The sequence shown here is derived from an EMBL/GenBank/DDBJ whole genome shotgun (WGS) entry which is preliminary data.</text>
</comment>
<evidence type="ECO:0000256" key="1">
    <source>
        <dbReference type="RuleBase" id="RU003682"/>
    </source>
</evidence>
<dbReference type="Proteomes" id="UP000567179">
    <property type="component" value="Unassembled WGS sequence"/>
</dbReference>
<dbReference type="AlphaFoldDB" id="A0A8H5ARP3"/>
<feature type="domain" description="Fe2OG dioxygenase" evidence="2">
    <location>
        <begin position="118"/>
        <end position="220"/>
    </location>
</feature>